<protein>
    <submittedName>
        <fullName evidence="3">Kelch repeat-containing protein</fullName>
    </submittedName>
</protein>
<evidence type="ECO:0000313" key="4">
    <source>
        <dbReference type="Proteomes" id="UP001217838"/>
    </source>
</evidence>
<dbReference type="InterPro" id="IPR006652">
    <property type="entry name" value="Kelch_1"/>
</dbReference>
<keyword evidence="4" id="KW-1185">Reference proteome</keyword>
<dbReference type="EMBL" id="JAQNDN010000002">
    <property type="protein sequence ID" value="MDC0667838.1"/>
    <property type="molecule type" value="Genomic_DNA"/>
</dbReference>
<gene>
    <name evidence="3" type="ORF">POL58_08820</name>
</gene>
<sequence>MLHPRAAHAVVATDDAVYALAGTGEHGAPVLAVERFDAERWSVDAELPGPGVNAPAAVVLDGRVHLIGGFDTTTNIPRDQVDIYDPRTRTWTSGTPLPAPRGGHAAVVLAGRIHVLGGGNSQSTLADHDVYEPATGTWSARAPLPRAEGSPAAVVHAGKLFVIGGRSGPEDFGAVDVFDPATNAWTAGPTIEPRGTAGAVVHCGAIHLLGGESQARKQVLGHVLRLDPAAGWQPVAPLPTARNFARAVVFRGAVHVVGGSLAPQTSHAPAGSAVVERLACRE</sequence>
<dbReference type="Gene3D" id="2.120.10.80">
    <property type="entry name" value="Kelch-type beta propeller"/>
    <property type="match status" value="2"/>
</dbReference>
<dbReference type="Pfam" id="PF01344">
    <property type="entry name" value="Kelch_1"/>
    <property type="match status" value="3"/>
</dbReference>
<dbReference type="InterPro" id="IPR015915">
    <property type="entry name" value="Kelch-typ_b-propeller"/>
</dbReference>
<organism evidence="3 4">
    <name type="scientific">Nannocystis radixulma</name>
    <dbReference type="NCBI Taxonomy" id="2995305"/>
    <lineage>
        <taxon>Bacteria</taxon>
        <taxon>Pseudomonadati</taxon>
        <taxon>Myxococcota</taxon>
        <taxon>Polyangia</taxon>
        <taxon>Nannocystales</taxon>
        <taxon>Nannocystaceae</taxon>
        <taxon>Nannocystis</taxon>
    </lineage>
</organism>
<dbReference type="PANTHER" id="PTHR24412:SF441">
    <property type="entry name" value="KELCH-LIKE PROTEIN 28"/>
    <property type="match status" value="1"/>
</dbReference>
<accession>A0ABT5B313</accession>
<comment type="caution">
    <text evidence="3">The sequence shown here is derived from an EMBL/GenBank/DDBJ whole genome shotgun (WGS) entry which is preliminary data.</text>
</comment>
<evidence type="ECO:0000256" key="1">
    <source>
        <dbReference type="ARBA" id="ARBA00022441"/>
    </source>
</evidence>
<dbReference type="PANTHER" id="PTHR24412">
    <property type="entry name" value="KELCH PROTEIN"/>
    <property type="match status" value="1"/>
</dbReference>
<reference evidence="3 4" key="1">
    <citation type="submission" date="2022-11" db="EMBL/GenBank/DDBJ databases">
        <title>Minimal conservation of predation-associated metabolite biosynthetic gene clusters underscores biosynthetic potential of Myxococcota including descriptions for ten novel species: Archangium lansinium sp. nov., Myxococcus landrumus sp. nov., Nannocystis bai.</title>
        <authorList>
            <person name="Ahearne A."/>
            <person name="Stevens C."/>
            <person name="Dowd S."/>
        </authorList>
    </citation>
    <scope>NUCLEOTIDE SEQUENCE [LARGE SCALE GENOMIC DNA]</scope>
    <source>
        <strain evidence="3 4">NCELM</strain>
    </source>
</reference>
<dbReference type="RefSeq" id="WP_271996294.1">
    <property type="nucleotide sequence ID" value="NZ_JAQNDN010000002.1"/>
</dbReference>
<keyword evidence="1" id="KW-0880">Kelch repeat</keyword>
<dbReference type="Proteomes" id="UP001217838">
    <property type="component" value="Unassembled WGS sequence"/>
</dbReference>
<evidence type="ECO:0000256" key="2">
    <source>
        <dbReference type="ARBA" id="ARBA00022737"/>
    </source>
</evidence>
<dbReference type="SMART" id="SM00612">
    <property type="entry name" value="Kelch"/>
    <property type="match status" value="4"/>
</dbReference>
<dbReference type="SUPFAM" id="SSF117281">
    <property type="entry name" value="Kelch motif"/>
    <property type="match status" value="1"/>
</dbReference>
<name>A0ABT5B313_9BACT</name>
<proteinExistence type="predicted"/>
<keyword evidence="2" id="KW-0677">Repeat</keyword>
<evidence type="ECO:0000313" key="3">
    <source>
        <dbReference type="EMBL" id="MDC0667838.1"/>
    </source>
</evidence>